<name>A0A5J4UK37_9EUKA</name>
<protein>
    <submittedName>
        <fullName evidence="2">Uncharacterized protein</fullName>
    </submittedName>
</protein>
<reference evidence="2 3" key="1">
    <citation type="submission" date="2019-03" db="EMBL/GenBank/DDBJ databases">
        <title>Single cell metagenomics reveals metabolic interactions within the superorganism composed of flagellate Streblomastix strix and complex community of Bacteroidetes bacteria on its surface.</title>
        <authorList>
            <person name="Treitli S.C."/>
            <person name="Kolisko M."/>
            <person name="Husnik F."/>
            <person name="Keeling P."/>
            <person name="Hampl V."/>
        </authorList>
    </citation>
    <scope>NUCLEOTIDE SEQUENCE [LARGE SCALE GENOMIC DNA]</scope>
    <source>
        <strain evidence="2">ST1C</strain>
    </source>
</reference>
<accession>A0A5J4UK37</accession>
<comment type="caution">
    <text evidence="2">The sequence shown here is derived from an EMBL/GenBank/DDBJ whole genome shotgun (WGS) entry which is preliminary data.</text>
</comment>
<gene>
    <name evidence="2" type="ORF">EZS28_033879</name>
</gene>
<proteinExistence type="predicted"/>
<feature type="non-terminal residue" evidence="2">
    <location>
        <position position="1"/>
    </location>
</feature>
<evidence type="ECO:0000313" key="2">
    <source>
        <dbReference type="EMBL" id="KAA6370593.1"/>
    </source>
</evidence>
<evidence type="ECO:0000256" key="1">
    <source>
        <dbReference type="SAM" id="MobiDB-lite"/>
    </source>
</evidence>
<dbReference type="Proteomes" id="UP000324800">
    <property type="component" value="Unassembled WGS sequence"/>
</dbReference>
<feature type="compositionally biased region" description="Acidic residues" evidence="1">
    <location>
        <begin position="1"/>
        <end position="14"/>
    </location>
</feature>
<feature type="region of interest" description="Disordered" evidence="1">
    <location>
        <begin position="1"/>
        <end position="27"/>
    </location>
</feature>
<dbReference type="AlphaFoldDB" id="A0A5J4UK37"/>
<evidence type="ECO:0000313" key="3">
    <source>
        <dbReference type="Proteomes" id="UP000324800"/>
    </source>
</evidence>
<organism evidence="2 3">
    <name type="scientific">Streblomastix strix</name>
    <dbReference type="NCBI Taxonomy" id="222440"/>
    <lineage>
        <taxon>Eukaryota</taxon>
        <taxon>Metamonada</taxon>
        <taxon>Preaxostyla</taxon>
        <taxon>Oxymonadida</taxon>
        <taxon>Streblomastigidae</taxon>
        <taxon>Streblomastix</taxon>
    </lineage>
</organism>
<feature type="compositionally biased region" description="Basic and acidic residues" evidence="1">
    <location>
        <begin position="15"/>
        <end position="27"/>
    </location>
</feature>
<dbReference type="EMBL" id="SNRW01015240">
    <property type="protein sequence ID" value="KAA6370593.1"/>
    <property type="molecule type" value="Genomic_DNA"/>
</dbReference>
<sequence length="27" mass="3130">CDDDQSEFYDESEEVKEGDGERDGNFD</sequence>